<dbReference type="OrthoDB" id="7626281at2"/>
<accession>A0A5R9CSQ8</accession>
<gene>
    <name evidence="14" type="ORF">FEZ41_09655</name>
</gene>
<feature type="transmembrane region" description="Helical" evidence="13">
    <location>
        <begin position="31"/>
        <end position="53"/>
    </location>
</feature>
<keyword evidence="10 13" id="KW-0472">Membrane</keyword>
<keyword evidence="9" id="KW-0406">Ion transport</keyword>
<evidence type="ECO:0000256" key="4">
    <source>
        <dbReference type="ARBA" id="ARBA00022538"/>
    </source>
</evidence>
<feature type="transmembrane region" description="Helical" evidence="13">
    <location>
        <begin position="7"/>
        <end position="25"/>
    </location>
</feature>
<proteinExistence type="inferred from homology"/>
<keyword evidence="11" id="KW-0407">Ion channel</keyword>
<comment type="similarity">
    <text evidence="2">Belongs to the TMEM175 family.</text>
</comment>
<comment type="caution">
    <text evidence="14">The sequence shown here is derived from an EMBL/GenBank/DDBJ whole genome shotgun (WGS) entry which is preliminary data.</text>
</comment>
<evidence type="ECO:0000256" key="13">
    <source>
        <dbReference type="SAM" id="Phobius"/>
    </source>
</evidence>
<comment type="catalytic activity">
    <reaction evidence="12">
        <text>K(+)(in) = K(+)(out)</text>
        <dbReference type="Rhea" id="RHEA:29463"/>
        <dbReference type="ChEBI" id="CHEBI:29103"/>
    </reaction>
</comment>
<dbReference type="InterPro" id="IPR010617">
    <property type="entry name" value="TMEM175-like"/>
</dbReference>
<comment type="subcellular location">
    <subcellularLocation>
        <location evidence="1">Membrane</location>
        <topology evidence="1">Multi-pass membrane protein</topology>
    </subcellularLocation>
</comment>
<feature type="transmembrane region" description="Helical" evidence="13">
    <location>
        <begin position="106"/>
        <end position="129"/>
    </location>
</feature>
<keyword evidence="8 13" id="KW-1133">Transmembrane helix</keyword>
<keyword evidence="7" id="KW-0630">Potassium</keyword>
<evidence type="ECO:0000256" key="7">
    <source>
        <dbReference type="ARBA" id="ARBA00022958"/>
    </source>
</evidence>
<sequence length="200" mass="23041">MDKSRIAAFTDAVLAIILTIMILEFKTPDSFSIWAITGQLPYLISYAIGYLFIGTAWYNHHYMFAKTHRITKTVYWVNNFWMFSTSFIPVATAWVGRGFNEQGPEIFYGCVFFLWSFAYLLLSKTLIMANVSDGHEKAADSIRQMRIYRFLSNWKLVSIQVILVVLGLIYVPATQMLIVTLEIVFVGAHFNKDSDRLFES</sequence>
<feature type="transmembrane region" description="Helical" evidence="13">
    <location>
        <begin position="74"/>
        <end position="94"/>
    </location>
</feature>
<evidence type="ECO:0000256" key="5">
    <source>
        <dbReference type="ARBA" id="ARBA00022692"/>
    </source>
</evidence>
<dbReference type="Pfam" id="PF06736">
    <property type="entry name" value="TMEM175"/>
    <property type="match status" value="1"/>
</dbReference>
<evidence type="ECO:0000313" key="15">
    <source>
        <dbReference type="Proteomes" id="UP000305100"/>
    </source>
</evidence>
<keyword evidence="5 13" id="KW-0812">Transmembrane</keyword>
<evidence type="ECO:0000256" key="6">
    <source>
        <dbReference type="ARBA" id="ARBA00022826"/>
    </source>
</evidence>
<evidence type="ECO:0000313" key="14">
    <source>
        <dbReference type="EMBL" id="TLQ18460.1"/>
    </source>
</evidence>
<evidence type="ECO:0000256" key="9">
    <source>
        <dbReference type="ARBA" id="ARBA00023065"/>
    </source>
</evidence>
<reference evidence="14 15" key="1">
    <citation type="submission" date="2019-05" db="EMBL/GenBank/DDBJ databases">
        <title>The metagenome of a microbial culture collection derived from dairy environment covers the genomic content of the human microbiome.</title>
        <authorList>
            <person name="Roder T."/>
            <person name="Wuthrich D."/>
            <person name="Sattari Z."/>
            <person name="Von Ah U."/>
            <person name="Bar C."/>
            <person name="Ronchi F."/>
            <person name="Macpherson A.J."/>
            <person name="Ganal-Vonarburg S.C."/>
            <person name="Bruggmann R."/>
            <person name="Vergeres G."/>
        </authorList>
    </citation>
    <scope>NUCLEOTIDE SEQUENCE [LARGE SCALE GENOMIC DNA]</scope>
    <source>
        <strain evidence="14 15">FAM 1079</strain>
    </source>
</reference>
<evidence type="ECO:0000256" key="12">
    <source>
        <dbReference type="ARBA" id="ARBA00034430"/>
    </source>
</evidence>
<dbReference type="GO" id="GO:0016020">
    <property type="term" value="C:membrane"/>
    <property type="evidence" value="ECO:0007669"/>
    <property type="project" value="UniProtKB-SubCell"/>
</dbReference>
<evidence type="ECO:0000256" key="1">
    <source>
        <dbReference type="ARBA" id="ARBA00004141"/>
    </source>
</evidence>
<keyword evidence="4" id="KW-0633">Potassium transport</keyword>
<protein>
    <submittedName>
        <fullName evidence="14">DUF1211 domain-containing protein</fullName>
    </submittedName>
</protein>
<feature type="transmembrane region" description="Helical" evidence="13">
    <location>
        <begin position="150"/>
        <end position="171"/>
    </location>
</feature>
<dbReference type="Proteomes" id="UP000305100">
    <property type="component" value="Unassembled WGS sequence"/>
</dbReference>
<name>A0A5R9CSQ8_9LACO</name>
<organism evidence="14 15">
    <name type="scientific">Lentilactobacillus parafarraginis</name>
    <dbReference type="NCBI Taxonomy" id="390842"/>
    <lineage>
        <taxon>Bacteria</taxon>
        <taxon>Bacillati</taxon>
        <taxon>Bacillota</taxon>
        <taxon>Bacilli</taxon>
        <taxon>Lactobacillales</taxon>
        <taxon>Lactobacillaceae</taxon>
        <taxon>Lentilactobacillus</taxon>
    </lineage>
</organism>
<evidence type="ECO:0000256" key="11">
    <source>
        <dbReference type="ARBA" id="ARBA00023303"/>
    </source>
</evidence>
<dbReference type="AlphaFoldDB" id="A0A5R9CSQ8"/>
<evidence type="ECO:0000256" key="2">
    <source>
        <dbReference type="ARBA" id="ARBA00006920"/>
    </source>
</evidence>
<evidence type="ECO:0000256" key="3">
    <source>
        <dbReference type="ARBA" id="ARBA00022448"/>
    </source>
</evidence>
<dbReference type="EMBL" id="VBSX01000023">
    <property type="protein sequence ID" value="TLQ18460.1"/>
    <property type="molecule type" value="Genomic_DNA"/>
</dbReference>
<dbReference type="GO" id="GO:0005267">
    <property type="term" value="F:potassium channel activity"/>
    <property type="evidence" value="ECO:0007669"/>
    <property type="project" value="UniProtKB-KW"/>
</dbReference>
<keyword evidence="6" id="KW-0631">Potassium channel</keyword>
<evidence type="ECO:0000256" key="10">
    <source>
        <dbReference type="ARBA" id="ARBA00023136"/>
    </source>
</evidence>
<evidence type="ECO:0000256" key="8">
    <source>
        <dbReference type="ARBA" id="ARBA00022989"/>
    </source>
</evidence>
<dbReference type="RefSeq" id="WP_008211332.1">
    <property type="nucleotide sequence ID" value="NZ_CABMOW010000029.1"/>
</dbReference>
<keyword evidence="3" id="KW-0813">Transport</keyword>
<dbReference type="GO" id="GO:0015252">
    <property type="term" value="F:proton channel activity"/>
    <property type="evidence" value="ECO:0007669"/>
    <property type="project" value="InterPro"/>
</dbReference>